<organism evidence="1 2">
    <name type="scientific">Apiospora arundinis</name>
    <dbReference type="NCBI Taxonomy" id="335852"/>
    <lineage>
        <taxon>Eukaryota</taxon>
        <taxon>Fungi</taxon>
        <taxon>Dikarya</taxon>
        <taxon>Ascomycota</taxon>
        <taxon>Pezizomycotina</taxon>
        <taxon>Sordariomycetes</taxon>
        <taxon>Xylariomycetidae</taxon>
        <taxon>Amphisphaeriales</taxon>
        <taxon>Apiosporaceae</taxon>
        <taxon>Apiospora</taxon>
    </lineage>
</organism>
<keyword evidence="2" id="KW-1185">Reference proteome</keyword>
<keyword evidence="1" id="KW-0378">Hydrolase</keyword>
<evidence type="ECO:0000313" key="2">
    <source>
        <dbReference type="Proteomes" id="UP001390339"/>
    </source>
</evidence>
<dbReference type="EMBL" id="JAPCWZ010000002">
    <property type="protein sequence ID" value="KAK8876729.1"/>
    <property type="molecule type" value="Genomic_DNA"/>
</dbReference>
<dbReference type="GO" id="GO:0016787">
    <property type="term" value="F:hydrolase activity"/>
    <property type="evidence" value="ECO:0007669"/>
    <property type="project" value="UniProtKB-KW"/>
</dbReference>
<sequence>MSFPNDVAVAICHGSYHSPKLYEPLMDALKDVGMTPYCPYLPTADLSKLNVGDIDHPNFDRAAPTGGYPQKGQWTAGWHHCLFQPKGGTIFVQAFMEFHASTIGRKHGVAGLSTIVDVEEFFFNDKNPKEAKEWATTLTGSPILTTNLTKRCVRHFALRLSDPRG</sequence>
<proteinExistence type="predicted"/>
<reference evidence="1 2" key="1">
    <citation type="journal article" date="2024" name="IMA Fungus">
        <title>Apiospora arundinis, a panoply of carbohydrate-active enzymes and secondary metabolites.</title>
        <authorList>
            <person name="Sorensen T."/>
            <person name="Petersen C."/>
            <person name="Muurmann A.T."/>
            <person name="Christiansen J.V."/>
            <person name="Brundto M.L."/>
            <person name="Overgaard C.K."/>
            <person name="Boysen A.T."/>
            <person name="Wollenberg R.D."/>
            <person name="Larsen T.O."/>
            <person name="Sorensen J.L."/>
            <person name="Nielsen K.L."/>
            <person name="Sondergaard T.E."/>
        </authorList>
    </citation>
    <scope>NUCLEOTIDE SEQUENCE [LARGE SCALE GENOMIC DNA]</scope>
    <source>
        <strain evidence="1 2">AAU 773</strain>
    </source>
</reference>
<dbReference type="Proteomes" id="UP001390339">
    <property type="component" value="Unassembled WGS sequence"/>
</dbReference>
<gene>
    <name evidence="1" type="ORF">PGQ11_001675</name>
</gene>
<accession>A0ABR2JFT4</accession>
<name>A0ABR2JFT4_9PEZI</name>
<protein>
    <submittedName>
        <fullName evidence="1">Alpha/beta hydrolase fold-1</fullName>
    </submittedName>
</protein>
<comment type="caution">
    <text evidence="1">The sequence shown here is derived from an EMBL/GenBank/DDBJ whole genome shotgun (WGS) entry which is preliminary data.</text>
</comment>
<evidence type="ECO:0000313" key="1">
    <source>
        <dbReference type="EMBL" id="KAK8876729.1"/>
    </source>
</evidence>